<accession>A0A2H0CUH5</accession>
<evidence type="ECO:0008006" key="4">
    <source>
        <dbReference type="Google" id="ProtNLM"/>
    </source>
</evidence>
<dbReference type="Gene3D" id="3.30.2310.20">
    <property type="entry name" value="RelE-like"/>
    <property type="match status" value="1"/>
</dbReference>
<dbReference type="AlphaFoldDB" id="A0A2H0CUH5"/>
<gene>
    <name evidence="2" type="ORF">COW88_02000</name>
</gene>
<dbReference type="InterPro" id="IPR035093">
    <property type="entry name" value="RelE/ParE_toxin_dom_sf"/>
</dbReference>
<dbReference type="SUPFAM" id="SSF143011">
    <property type="entry name" value="RelE-like"/>
    <property type="match status" value="1"/>
</dbReference>
<sequence>MKILLHKNFKKQYKKLRIGEKRKFKERRDIFLENPLHPLLNNHTLHGEYAGFRSININGDIRVLYEPIGKSTAHFIIIGTHHELFGS</sequence>
<dbReference type="InterPro" id="IPR007712">
    <property type="entry name" value="RelE/ParE_toxin"/>
</dbReference>
<evidence type="ECO:0000313" key="3">
    <source>
        <dbReference type="Proteomes" id="UP000230638"/>
    </source>
</evidence>
<dbReference type="EMBL" id="PCTL01000021">
    <property type="protein sequence ID" value="PIP73369.1"/>
    <property type="molecule type" value="Genomic_DNA"/>
</dbReference>
<dbReference type="NCBIfam" id="TIGR02385">
    <property type="entry name" value="RelE_StbE"/>
    <property type="match status" value="1"/>
</dbReference>
<evidence type="ECO:0000256" key="1">
    <source>
        <dbReference type="ARBA" id="ARBA00022649"/>
    </source>
</evidence>
<reference evidence="2 3" key="1">
    <citation type="submission" date="2017-09" db="EMBL/GenBank/DDBJ databases">
        <title>Depth-based differentiation of microbial function through sediment-hosted aquifers and enrichment of novel symbionts in the deep terrestrial subsurface.</title>
        <authorList>
            <person name="Probst A.J."/>
            <person name="Ladd B."/>
            <person name="Jarett J.K."/>
            <person name="Geller-Mcgrath D.E."/>
            <person name="Sieber C.M."/>
            <person name="Emerson J.B."/>
            <person name="Anantharaman K."/>
            <person name="Thomas B.C."/>
            <person name="Malmstrom R."/>
            <person name="Stieglmeier M."/>
            <person name="Klingl A."/>
            <person name="Woyke T."/>
            <person name="Ryan C.M."/>
            <person name="Banfield J.F."/>
        </authorList>
    </citation>
    <scope>NUCLEOTIDE SEQUENCE [LARGE SCALE GENOMIC DNA]</scope>
    <source>
        <strain evidence="2">CG22_combo_CG10-13_8_21_14_all_47_15</strain>
    </source>
</reference>
<proteinExistence type="predicted"/>
<evidence type="ECO:0000313" key="2">
    <source>
        <dbReference type="EMBL" id="PIP73369.1"/>
    </source>
</evidence>
<dbReference type="Pfam" id="PF15738">
    <property type="entry name" value="YafQ_toxin"/>
    <property type="match status" value="1"/>
</dbReference>
<comment type="caution">
    <text evidence="2">The sequence shown here is derived from an EMBL/GenBank/DDBJ whole genome shotgun (WGS) entry which is preliminary data.</text>
</comment>
<name>A0A2H0CUH5_9BACT</name>
<dbReference type="Proteomes" id="UP000230638">
    <property type="component" value="Unassembled WGS sequence"/>
</dbReference>
<dbReference type="InterPro" id="IPR004386">
    <property type="entry name" value="Toxin_YafQ-like"/>
</dbReference>
<organism evidence="2 3">
    <name type="scientific">Candidatus Lloydbacteria bacterium CG22_combo_CG10-13_8_21_14_all_47_15</name>
    <dbReference type="NCBI Taxonomy" id="1974635"/>
    <lineage>
        <taxon>Bacteria</taxon>
        <taxon>Candidatus Lloydiibacteriota</taxon>
    </lineage>
</organism>
<keyword evidence="1" id="KW-1277">Toxin-antitoxin system</keyword>
<protein>
    <recommendedName>
        <fullName evidence="4">Type II toxin-antitoxin system mRNA interferase toxin, RelE/StbE family</fullName>
    </recommendedName>
</protein>